<dbReference type="SMART" id="SM00586">
    <property type="entry name" value="ZnF_DBF"/>
    <property type="match status" value="1"/>
</dbReference>
<dbReference type="InterPro" id="IPR038545">
    <property type="entry name" value="Znf_DBF_sf"/>
</dbReference>
<dbReference type="PANTHER" id="PTHR15375:SF22">
    <property type="entry name" value="PROTEIN DBF4 HOMOLOG A"/>
    <property type="match status" value="1"/>
</dbReference>
<evidence type="ECO:0000256" key="5">
    <source>
        <dbReference type="ARBA" id="ARBA00022771"/>
    </source>
</evidence>
<dbReference type="Ensembl" id="ENSGMOT00000008865.2">
    <property type="protein sequence ID" value="ENSGMOP00000008623.2"/>
    <property type="gene ID" value="ENSGMOG00000008054.2"/>
</dbReference>
<feature type="compositionally biased region" description="Low complexity" evidence="11">
    <location>
        <begin position="104"/>
        <end position="115"/>
    </location>
</feature>
<evidence type="ECO:0000256" key="1">
    <source>
        <dbReference type="ARBA" id="ARBA00004123"/>
    </source>
</evidence>
<accession>A0A8C4Z984</accession>
<dbReference type="FunFam" id="6.10.250.3410:FF:000001">
    <property type="entry name" value="Protein DBF4 homolog A"/>
    <property type="match status" value="1"/>
</dbReference>
<feature type="region of interest" description="Disordered" evidence="11">
    <location>
        <begin position="102"/>
        <end position="135"/>
    </location>
</feature>
<sequence length="428" mass="49004">RALLDRDRYRDRDFYRDPLRPLQRVHEGREPTTSRIHHVCAKPLSGRVFYLDLPSNRRAQALENDITLLGGTVEKFFSKEIRYLVSNKREAKYVERLRRELAVPSPDSGPSSPFPRQTVHQPAGGQKVAKSRGKSLVERVVKEQERIQMNKTLSDALEWGVKVLYIDGKTSITLLKYVLKAYFSLCRHYRPIYAAMSKMPEINMAIAPPCTPFCGDKKDQHKNGHRAKKNRAKKQVGFCECCMLQYDNLIKHVQSESHRAFSKGNEYSVLDRLVSTMHCDLALFKPKNKRALPQYHKEFSQSGCSSRTFPHSHSLQKTVCESILGSPSERPEEEPLSQEQEKETCIPESRGIDLPDQRPSTVRTIQRKVKVQKRKRRRVDMGSGCRYQASSACDVPDEPLFGQLFQSSDSADLDFLGFDDGGREVFTP</sequence>
<dbReference type="Proteomes" id="UP000694546">
    <property type="component" value="Chromosome 11"/>
</dbReference>
<evidence type="ECO:0000259" key="12">
    <source>
        <dbReference type="PROSITE" id="PS51265"/>
    </source>
</evidence>
<keyword evidence="6" id="KW-0862">Zinc</keyword>
<keyword evidence="14" id="KW-1185">Reference proteome</keyword>
<feature type="domain" description="DBF4-type" evidence="12">
    <location>
        <begin position="232"/>
        <end position="280"/>
    </location>
</feature>
<evidence type="ECO:0000256" key="2">
    <source>
        <dbReference type="ARBA" id="ARBA00022553"/>
    </source>
</evidence>
<evidence type="ECO:0000256" key="4">
    <source>
        <dbReference type="ARBA" id="ARBA00022737"/>
    </source>
</evidence>
<dbReference type="PROSITE" id="PS51265">
    <property type="entry name" value="ZF_DBF4"/>
    <property type="match status" value="1"/>
</dbReference>
<dbReference type="PANTHER" id="PTHR15375">
    <property type="entry name" value="ACTIVATOR OF S-PHASE KINASE-RELATED"/>
    <property type="match status" value="1"/>
</dbReference>
<name>A0A8C4Z984_GADMO</name>
<feature type="region of interest" description="Disordered" evidence="11">
    <location>
        <begin position="325"/>
        <end position="344"/>
    </location>
</feature>
<evidence type="ECO:0000256" key="7">
    <source>
        <dbReference type="ARBA" id="ARBA00023242"/>
    </source>
</evidence>
<dbReference type="Pfam" id="PF07535">
    <property type="entry name" value="zf-DBF"/>
    <property type="match status" value="1"/>
</dbReference>
<evidence type="ECO:0000256" key="3">
    <source>
        <dbReference type="ARBA" id="ARBA00022723"/>
    </source>
</evidence>
<evidence type="ECO:0000256" key="6">
    <source>
        <dbReference type="ARBA" id="ARBA00022833"/>
    </source>
</evidence>
<dbReference type="GO" id="GO:0010571">
    <property type="term" value="P:positive regulation of nuclear cell cycle DNA replication"/>
    <property type="evidence" value="ECO:0007669"/>
    <property type="project" value="TreeGrafter"/>
</dbReference>
<dbReference type="GeneTree" id="ENSGT00530000063909"/>
<comment type="subcellular location">
    <subcellularLocation>
        <location evidence="1">Nucleus</location>
    </subcellularLocation>
</comment>
<keyword evidence="4" id="KW-0677">Repeat</keyword>
<reference evidence="13" key="2">
    <citation type="submission" date="2025-09" db="UniProtKB">
        <authorList>
            <consortium name="Ensembl"/>
        </authorList>
    </citation>
    <scope>IDENTIFICATION</scope>
</reference>
<dbReference type="GO" id="GO:0043539">
    <property type="term" value="F:protein serine/threonine kinase activator activity"/>
    <property type="evidence" value="ECO:0007669"/>
    <property type="project" value="TreeGrafter"/>
</dbReference>
<evidence type="ECO:0000256" key="9">
    <source>
        <dbReference type="ARBA" id="ARBA00040397"/>
    </source>
</evidence>
<evidence type="ECO:0000256" key="8">
    <source>
        <dbReference type="ARBA" id="ARBA00023306"/>
    </source>
</evidence>
<keyword evidence="2" id="KW-0597">Phosphoprotein</keyword>
<dbReference type="Gene3D" id="6.10.250.3410">
    <property type="entry name" value="DBF zinc finger"/>
    <property type="match status" value="1"/>
</dbReference>
<keyword evidence="7" id="KW-0539">Nucleus</keyword>
<proteinExistence type="predicted"/>
<dbReference type="InterPro" id="IPR051590">
    <property type="entry name" value="Replication_Regulatory_Kinase"/>
</dbReference>
<evidence type="ECO:0000256" key="11">
    <source>
        <dbReference type="SAM" id="MobiDB-lite"/>
    </source>
</evidence>
<keyword evidence="8" id="KW-0131">Cell cycle</keyword>
<gene>
    <name evidence="13" type="primary">dbf4</name>
</gene>
<dbReference type="GO" id="GO:0031431">
    <property type="term" value="C:Dbf4-dependent protein kinase complex"/>
    <property type="evidence" value="ECO:0007669"/>
    <property type="project" value="TreeGrafter"/>
</dbReference>
<keyword evidence="5 10" id="KW-0863">Zinc-finger</keyword>
<evidence type="ECO:0000313" key="14">
    <source>
        <dbReference type="Proteomes" id="UP000694546"/>
    </source>
</evidence>
<organism evidence="13 14">
    <name type="scientific">Gadus morhua</name>
    <name type="common">Atlantic cod</name>
    <dbReference type="NCBI Taxonomy" id="8049"/>
    <lineage>
        <taxon>Eukaryota</taxon>
        <taxon>Metazoa</taxon>
        <taxon>Chordata</taxon>
        <taxon>Craniata</taxon>
        <taxon>Vertebrata</taxon>
        <taxon>Euteleostomi</taxon>
        <taxon>Actinopterygii</taxon>
        <taxon>Neopterygii</taxon>
        <taxon>Teleostei</taxon>
        <taxon>Neoteleostei</taxon>
        <taxon>Acanthomorphata</taxon>
        <taxon>Zeiogadaria</taxon>
        <taxon>Gadariae</taxon>
        <taxon>Gadiformes</taxon>
        <taxon>Gadoidei</taxon>
        <taxon>Gadidae</taxon>
        <taxon>Gadus</taxon>
    </lineage>
</organism>
<dbReference type="InterPro" id="IPR006572">
    <property type="entry name" value="Znf_DBF"/>
</dbReference>
<reference evidence="13" key="1">
    <citation type="submission" date="2025-08" db="UniProtKB">
        <authorList>
            <consortium name="Ensembl"/>
        </authorList>
    </citation>
    <scope>IDENTIFICATION</scope>
</reference>
<dbReference type="AlphaFoldDB" id="A0A8C4Z984"/>
<protein>
    <recommendedName>
        <fullName evidence="9">Protein DBF4 homolog A</fullName>
    </recommendedName>
</protein>
<dbReference type="GO" id="GO:1901987">
    <property type="term" value="P:regulation of cell cycle phase transition"/>
    <property type="evidence" value="ECO:0007669"/>
    <property type="project" value="TreeGrafter"/>
</dbReference>
<evidence type="ECO:0000256" key="10">
    <source>
        <dbReference type="PROSITE-ProRule" id="PRU00600"/>
    </source>
</evidence>
<dbReference type="GO" id="GO:0008270">
    <property type="term" value="F:zinc ion binding"/>
    <property type="evidence" value="ECO:0007669"/>
    <property type="project" value="UniProtKB-KW"/>
</dbReference>
<evidence type="ECO:0000313" key="13">
    <source>
        <dbReference type="Ensembl" id="ENSGMOP00000008623.2"/>
    </source>
</evidence>
<dbReference type="GO" id="GO:0003676">
    <property type="term" value="F:nucleic acid binding"/>
    <property type="evidence" value="ECO:0007669"/>
    <property type="project" value="InterPro"/>
</dbReference>
<keyword evidence="3" id="KW-0479">Metal-binding</keyword>